<proteinExistence type="predicted"/>
<dbReference type="AlphaFoldDB" id="A0A7I7YV93"/>
<reference evidence="1 2" key="1">
    <citation type="journal article" date="2019" name="Emerg. Microbes Infect.">
        <title>Comprehensive subspecies identification of 175 nontuberculous mycobacteria species based on 7547 genomic profiles.</title>
        <authorList>
            <person name="Matsumoto Y."/>
            <person name="Kinjo T."/>
            <person name="Motooka D."/>
            <person name="Nabeya D."/>
            <person name="Jung N."/>
            <person name="Uechi K."/>
            <person name="Horii T."/>
            <person name="Iida T."/>
            <person name="Fujita J."/>
            <person name="Nakamura S."/>
        </authorList>
    </citation>
    <scope>NUCLEOTIDE SEQUENCE [LARGE SCALE GENOMIC DNA]</scope>
    <source>
        <strain evidence="1 2">JCM 14742</strain>
    </source>
</reference>
<protein>
    <submittedName>
        <fullName evidence="1">Uncharacterized protein</fullName>
    </submittedName>
</protein>
<name>A0A7I7YV93_9MYCO</name>
<gene>
    <name evidence="1" type="ORF">MPRM_24830</name>
</gene>
<dbReference type="RefSeq" id="WP_085267904.1">
    <property type="nucleotide sequence ID" value="NZ_AP022614.1"/>
</dbReference>
<dbReference type="OrthoDB" id="4620456at2"/>
<dbReference type="EMBL" id="AP022614">
    <property type="protein sequence ID" value="BBZ45202.1"/>
    <property type="molecule type" value="Genomic_DNA"/>
</dbReference>
<keyword evidence="2" id="KW-1185">Reference proteome</keyword>
<accession>A0A7I7YV93</accession>
<sequence length="177" mass="18521">MSESPDTVRQFTATTNAAVAQARLLADDAVAQIDAGTFGCEAWGRSMVKFFDIVARGSASHFRTAVAHGCGTTAPTQEAACGLQPSGPIHVAADPGYSRQLSIQQQFTQVGGQVGIPDSKIAFHPTNVLAAGATSFSVRLLDARYMGASYTGTVRLTTLTGNLVPASYVDRLVTVEL</sequence>
<evidence type="ECO:0000313" key="2">
    <source>
        <dbReference type="Proteomes" id="UP000467105"/>
    </source>
</evidence>
<organism evidence="1 2">
    <name type="scientific">Mycobacterium parmense</name>
    <dbReference type="NCBI Taxonomy" id="185642"/>
    <lineage>
        <taxon>Bacteria</taxon>
        <taxon>Bacillati</taxon>
        <taxon>Actinomycetota</taxon>
        <taxon>Actinomycetes</taxon>
        <taxon>Mycobacteriales</taxon>
        <taxon>Mycobacteriaceae</taxon>
        <taxon>Mycobacterium</taxon>
        <taxon>Mycobacterium simiae complex</taxon>
    </lineage>
</organism>
<evidence type="ECO:0000313" key="1">
    <source>
        <dbReference type="EMBL" id="BBZ45202.1"/>
    </source>
</evidence>
<dbReference type="Proteomes" id="UP000467105">
    <property type="component" value="Chromosome"/>
</dbReference>